<reference evidence="9 10" key="1">
    <citation type="submission" date="2016-10" db="EMBL/GenBank/DDBJ databases">
        <authorList>
            <person name="de Groot N.N."/>
        </authorList>
    </citation>
    <scope>NUCLEOTIDE SEQUENCE [LARGE SCALE GENOMIC DNA]</scope>
    <source>
        <strain evidence="9 10">EP1-55-1</strain>
    </source>
</reference>
<comment type="catalytic activity">
    <reaction evidence="7 8">
        <text>heme b + 2 H(+) = protoporphyrin IX + Fe(2+)</text>
        <dbReference type="Rhea" id="RHEA:22584"/>
        <dbReference type="ChEBI" id="CHEBI:15378"/>
        <dbReference type="ChEBI" id="CHEBI:29033"/>
        <dbReference type="ChEBI" id="CHEBI:57306"/>
        <dbReference type="ChEBI" id="CHEBI:60344"/>
        <dbReference type="EC" id="4.98.1.1"/>
    </reaction>
</comment>
<dbReference type="Proteomes" id="UP000199227">
    <property type="component" value="Unassembled WGS sequence"/>
</dbReference>
<dbReference type="UniPathway" id="UPA00252">
    <property type="reaction ID" value="UER00325"/>
</dbReference>
<dbReference type="CDD" id="cd00419">
    <property type="entry name" value="Ferrochelatase_C"/>
    <property type="match status" value="1"/>
</dbReference>
<dbReference type="PROSITE" id="PS00534">
    <property type="entry name" value="FERROCHELATASE"/>
    <property type="match status" value="1"/>
</dbReference>
<dbReference type="GO" id="GO:0005737">
    <property type="term" value="C:cytoplasm"/>
    <property type="evidence" value="ECO:0007669"/>
    <property type="project" value="UniProtKB-SubCell"/>
</dbReference>
<dbReference type="InterPro" id="IPR033644">
    <property type="entry name" value="Ferrochelatase_C"/>
</dbReference>
<dbReference type="GO" id="GO:0004325">
    <property type="term" value="F:ferrochelatase activity"/>
    <property type="evidence" value="ECO:0007669"/>
    <property type="project" value="UniProtKB-UniRule"/>
</dbReference>
<dbReference type="STRING" id="223786.SAMN05216234_11222"/>
<evidence type="ECO:0000256" key="5">
    <source>
        <dbReference type="ARBA" id="ARBA00023244"/>
    </source>
</evidence>
<comment type="subcellular location">
    <subcellularLocation>
        <location evidence="7 8">Cytoplasm</location>
    </subcellularLocation>
</comment>
<organism evidence="9 10">
    <name type="scientific">Hydrogenimonas thermophila</name>
    <dbReference type="NCBI Taxonomy" id="223786"/>
    <lineage>
        <taxon>Bacteria</taxon>
        <taxon>Pseudomonadati</taxon>
        <taxon>Campylobacterota</taxon>
        <taxon>Epsilonproteobacteria</taxon>
        <taxon>Campylobacterales</taxon>
        <taxon>Hydrogenimonadaceae</taxon>
        <taxon>Hydrogenimonas</taxon>
    </lineage>
</organism>
<evidence type="ECO:0000256" key="4">
    <source>
        <dbReference type="ARBA" id="ARBA00023239"/>
    </source>
</evidence>
<feature type="binding site" evidence="7">
    <location>
        <position position="187"/>
    </location>
    <ligand>
        <name>Fe(2+)</name>
        <dbReference type="ChEBI" id="CHEBI:29033"/>
    </ligand>
</feature>
<keyword evidence="2 7" id="KW-0408">Iron</keyword>
<comment type="catalytic activity">
    <reaction evidence="6">
        <text>Fe-coproporphyrin III + 2 H(+) = coproporphyrin III + Fe(2+)</text>
        <dbReference type="Rhea" id="RHEA:49572"/>
        <dbReference type="ChEBI" id="CHEBI:15378"/>
        <dbReference type="ChEBI" id="CHEBI:29033"/>
        <dbReference type="ChEBI" id="CHEBI:68438"/>
        <dbReference type="ChEBI" id="CHEBI:131725"/>
        <dbReference type="EC" id="4.99.1.9"/>
    </reaction>
    <physiologicalReaction direction="right-to-left" evidence="6">
        <dbReference type="Rhea" id="RHEA:49574"/>
    </physiologicalReaction>
</comment>
<comment type="function">
    <text evidence="7 8">Catalyzes the ferrous insertion into protoporphyrin IX.</text>
</comment>
<protein>
    <recommendedName>
        <fullName evidence="7 8">Ferrochelatase</fullName>
        <ecNumber evidence="7 8">4.98.1.1</ecNumber>
    </recommendedName>
    <alternativeName>
        <fullName evidence="7">Heme synthase</fullName>
    </alternativeName>
    <alternativeName>
        <fullName evidence="7">Protoheme ferro-lyase</fullName>
    </alternativeName>
</protein>
<dbReference type="CDD" id="cd03411">
    <property type="entry name" value="Ferrochelatase_N"/>
    <property type="match status" value="1"/>
</dbReference>
<keyword evidence="7" id="KW-0479">Metal-binding</keyword>
<evidence type="ECO:0000256" key="7">
    <source>
        <dbReference type="HAMAP-Rule" id="MF_00323"/>
    </source>
</evidence>
<comment type="similarity">
    <text evidence="1 7 8">Belongs to the ferrochelatase family.</text>
</comment>
<keyword evidence="7 8" id="KW-0963">Cytoplasm</keyword>
<feature type="binding site" evidence="7">
    <location>
        <position position="268"/>
    </location>
    <ligand>
        <name>Fe(2+)</name>
        <dbReference type="ChEBI" id="CHEBI:29033"/>
    </ligand>
</feature>
<keyword evidence="5 7" id="KW-0627">Porphyrin biosynthesis</keyword>
<dbReference type="OrthoDB" id="9809741at2"/>
<dbReference type="Pfam" id="PF00762">
    <property type="entry name" value="Ferrochelatase"/>
    <property type="match status" value="1"/>
</dbReference>
<dbReference type="HAMAP" id="MF_00323">
    <property type="entry name" value="Ferrochelatase"/>
    <property type="match status" value="1"/>
</dbReference>
<dbReference type="GO" id="GO:0006783">
    <property type="term" value="P:heme biosynthetic process"/>
    <property type="evidence" value="ECO:0007669"/>
    <property type="project" value="UniProtKB-UniRule"/>
</dbReference>
<dbReference type="EC" id="4.98.1.1" evidence="7 8"/>
<accession>A0A1I5NU54</accession>
<dbReference type="EMBL" id="FOXB01000012">
    <property type="protein sequence ID" value="SFP25338.1"/>
    <property type="molecule type" value="Genomic_DNA"/>
</dbReference>
<name>A0A1I5NU54_9BACT</name>
<keyword evidence="10" id="KW-1185">Reference proteome</keyword>
<dbReference type="InterPro" id="IPR019772">
    <property type="entry name" value="Ferrochelatase_AS"/>
</dbReference>
<proteinExistence type="inferred from homology"/>
<dbReference type="SUPFAM" id="SSF53800">
    <property type="entry name" value="Chelatase"/>
    <property type="match status" value="1"/>
</dbReference>
<evidence type="ECO:0000256" key="2">
    <source>
        <dbReference type="ARBA" id="ARBA00023004"/>
    </source>
</evidence>
<evidence type="ECO:0000256" key="3">
    <source>
        <dbReference type="ARBA" id="ARBA00023133"/>
    </source>
</evidence>
<comment type="pathway">
    <text evidence="7 8">Porphyrin-containing compound metabolism; protoheme biosynthesis; protoheme from protoporphyrin-IX: step 1/1.</text>
</comment>
<dbReference type="RefSeq" id="WP_092911970.1">
    <property type="nucleotide sequence ID" value="NZ_FOXB01000012.1"/>
</dbReference>
<keyword evidence="3 7" id="KW-0350">Heme biosynthesis</keyword>
<keyword evidence="4 7" id="KW-0456">Lyase</keyword>
<sequence length="313" mass="35969">MKKAIILMNMGGASNYDEIEIFMKNMFNDHRIIGAPPFVRKNLANYITKTRLPEVKENYEKIGGGSPLLSITKSFQKKLQERIGDAKVEIIMRYTPPFAKDVLKRLKEEGIKKLYLIPMYPQFSTTTTASSIEDIRAAAKDIGYHPTIVSHLHYYDFEPYLESVEERIIEGIGNEDPKSLNLIFSAHGLPVRVIKKGDPYQKQVEAEVALHVERLKQQGVEFNQVHLAYQSKVGPLKWLTPSLEMVLEEIKNKKALIYPIAFTIDNSETLFELDIEYREVAQKLGFKTYKVCRCPNDSDSFVRAVEALYRQMK</sequence>
<evidence type="ECO:0000313" key="10">
    <source>
        <dbReference type="Proteomes" id="UP000199227"/>
    </source>
</evidence>
<evidence type="ECO:0000256" key="8">
    <source>
        <dbReference type="RuleBase" id="RU000607"/>
    </source>
</evidence>
<gene>
    <name evidence="7" type="primary">hemH</name>
    <name evidence="9" type="ORF">SAMN05216234_11222</name>
</gene>
<evidence type="ECO:0000256" key="6">
    <source>
        <dbReference type="ARBA" id="ARBA00024536"/>
    </source>
</evidence>
<dbReference type="GO" id="GO:0046872">
    <property type="term" value="F:metal ion binding"/>
    <property type="evidence" value="ECO:0007669"/>
    <property type="project" value="UniProtKB-KW"/>
</dbReference>
<dbReference type="PANTHER" id="PTHR11108">
    <property type="entry name" value="FERROCHELATASE"/>
    <property type="match status" value="1"/>
</dbReference>
<evidence type="ECO:0000313" key="9">
    <source>
        <dbReference type="EMBL" id="SFP25338.1"/>
    </source>
</evidence>
<dbReference type="NCBIfam" id="TIGR00109">
    <property type="entry name" value="hemH"/>
    <property type="match status" value="1"/>
</dbReference>
<dbReference type="AlphaFoldDB" id="A0A1I5NU54"/>
<dbReference type="Gene3D" id="3.40.50.1400">
    <property type="match status" value="2"/>
</dbReference>
<dbReference type="InterPro" id="IPR033659">
    <property type="entry name" value="Ferrochelatase_N"/>
</dbReference>
<evidence type="ECO:0000256" key="1">
    <source>
        <dbReference type="ARBA" id="ARBA00007718"/>
    </source>
</evidence>
<dbReference type="PANTHER" id="PTHR11108:SF1">
    <property type="entry name" value="FERROCHELATASE, MITOCHONDRIAL"/>
    <property type="match status" value="1"/>
</dbReference>
<dbReference type="InterPro" id="IPR001015">
    <property type="entry name" value="Ferrochelatase"/>
</dbReference>